<accession>A0ABM4D9F7</accession>
<sequence>MMKKSSISHDTRKHLNDNKTNIKERSIESSGDSDISKESFVSFKVKKKWSSCRDEQSNDSSSSSPKIKKIAPSKCNSEKQNQMIKNSSVSLEDTRKNLNDDKTNKKDVILNPNYKYCPTCGSAAKDAPASKANLESARRSIKYRIREEAKITRTLFSLNNNTVNIQIIITEQTINKLPFNQIESFHDFDNQLKKMLHDVKCQKYFKTFGKFIFCSSKDYFTEYSSALQCLWARVKWCKKIEFFWHRNLQIFARYIVLFLTLTNINKVLFYVISYLTLKIHSLDVYFRSNSNKIS</sequence>
<feature type="transmembrane region" description="Helical" evidence="2">
    <location>
        <begin position="254"/>
        <end position="277"/>
    </location>
</feature>
<organism evidence="3 4">
    <name type="scientific">Hydra vulgaris</name>
    <name type="common">Hydra</name>
    <name type="synonym">Hydra attenuata</name>
    <dbReference type="NCBI Taxonomy" id="6087"/>
    <lineage>
        <taxon>Eukaryota</taxon>
        <taxon>Metazoa</taxon>
        <taxon>Cnidaria</taxon>
        <taxon>Hydrozoa</taxon>
        <taxon>Hydroidolina</taxon>
        <taxon>Anthoathecata</taxon>
        <taxon>Aplanulata</taxon>
        <taxon>Hydridae</taxon>
        <taxon>Hydra</taxon>
    </lineage>
</organism>
<reference evidence="4" key="1">
    <citation type="submission" date="2025-08" db="UniProtKB">
        <authorList>
            <consortium name="RefSeq"/>
        </authorList>
    </citation>
    <scope>IDENTIFICATION</scope>
</reference>
<gene>
    <name evidence="4" type="primary">LOC136089189</name>
</gene>
<dbReference type="Proteomes" id="UP001652625">
    <property type="component" value="Chromosome 13"/>
</dbReference>
<evidence type="ECO:0000313" key="3">
    <source>
        <dbReference type="Proteomes" id="UP001652625"/>
    </source>
</evidence>
<keyword evidence="2" id="KW-0472">Membrane</keyword>
<feature type="compositionally biased region" description="Basic and acidic residues" evidence="1">
    <location>
        <begin position="7"/>
        <end position="27"/>
    </location>
</feature>
<evidence type="ECO:0000256" key="2">
    <source>
        <dbReference type="SAM" id="Phobius"/>
    </source>
</evidence>
<dbReference type="RefSeq" id="XP_065670968.1">
    <property type="nucleotide sequence ID" value="XM_065814896.1"/>
</dbReference>
<keyword evidence="2" id="KW-1133">Transmembrane helix</keyword>
<dbReference type="GeneID" id="136089189"/>
<evidence type="ECO:0000256" key="1">
    <source>
        <dbReference type="SAM" id="MobiDB-lite"/>
    </source>
</evidence>
<feature type="region of interest" description="Disordered" evidence="1">
    <location>
        <begin position="47"/>
        <end position="87"/>
    </location>
</feature>
<proteinExistence type="predicted"/>
<feature type="compositionally biased region" description="Polar residues" evidence="1">
    <location>
        <begin position="78"/>
        <end position="87"/>
    </location>
</feature>
<protein>
    <submittedName>
        <fullName evidence="4">Uncharacterized protein LOC136089189 isoform X1</fullName>
    </submittedName>
</protein>
<keyword evidence="2" id="KW-0812">Transmembrane</keyword>
<evidence type="ECO:0000313" key="4">
    <source>
        <dbReference type="RefSeq" id="XP_065670968.1"/>
    </source>
</evidence>
<name>A0ABM4D9F7_HYDVU</name>
<feature type="region of interest" description="Disordered" evidence="1">
    <location>
        <begin position="1"/>
        <end position="35"/>
    </location>
</feature>
<keyword evidence="3" id="KW-1185">Reference proteome</keyword>